<reference evidence="2 3" key="1">
    <citation type="submission" date="2024-10" db="EMBL/GenBank/DDBJ databases">
        <title>The Natural Products Discovery Center: Release of the First 8490 Sequenced Strains for Exploring Actinobacteria Biosynthetic Diversity.</title>
        <authorList>
            <person name="Kalkreuter E."/>
            <person name="Kautsar S.A."/>
            <person name="Yang D."/>
            <person name="Bader C.D."/>
            <person name="Teijaro C.N."/>
            <person name="Fluegel L."/>
            <person name="Davis C.M."/>
            <person name="Simpson J.R."/>
            <person name="Lauterbach L."/>
            <person name="Steele A.D."/>
            <person name="Gui C."/>
            <person name="Meng S."/>
            <person name="Li G."/>
            <person name="Viehrig K."/>
            <person name="Ye F."/>
            <person name="Su P."/>
            <person name="Kiefer A.F."/>
            <person name="Nichols A."/>
            <person name="Cepeda A.J."/>
            <person name="Yan W."/>
            <person name="Fan B."/>
            <person name="Jiang Y."/>
            <person name="Adhikari A."/>
            <person name="Zheng C.-J."/>
            <person name="Schuster L."/>
            <person name="Cowan T.M."/>
            <person name="Smanski M.J."/>
            <person name="Chevrette M.G."/>
            <person name="De Carvalho L.P.S."/>
            <person name="Shen B."/>
        </authorList>
    </citation>
    <scope>NUCLEOTIDE SEQUENCE [LARGE SCALE GENOMIC DNA]</scope>
    <source>
        <strain evidence="2 3">NPDC006488</strain>
    </source>
</reference>
<evidence type="ECO:0000259" key="1">
    <source>
        <dbReference type="Pfam" id="PF13577"/>
    </source>
</evidence>
<name>A0ABW6M5K7_9ACTN</name>
<sequence>MNAVDVNALDPLVRAGLEIAALNALFFHRVDREAGVGVAELFVDDGVYIAGSRRAAGRAAIDEAYRARHARGARVSRHVISNHLVVGLDTSGPEPVATATSLLSLYAEDGTAPRPAAAPILVADFHDRLVRGPLGWHYLERRLTPLFLSTAVKPVLPMKEHLEHS</sequence>
<comment type="caution">
    <text evidence="2">The sequence shown here is derived from an EMBL/GenBank/DDBJ whole genome shotgun (WGS) entry which is preliminary data.</text>
</comment>
<feature type="domain" description="SnoaL-like" evidence="1">
    <location>
        <begin position="17"/>
        <end position="141"/>
    </location>
</feature>
<gene>
    <name evidence="2" type="ORF">ACFYNQ_22720</name>
</gene>
<keyword evidence="3" id="KW-1185">Reference proteome</keyword>
<protein>
    <submittedName>
        <fullName evidence="2">Nuclear transport factor 2 family protein</fullName>
    </submittedName>
</protein>
<dbReference type="RefSeq" id="WP_388108526.1">
    <property type="nucleotide sequence ID" value="NZ_JBIAHM010000008.1"/>
</dbReference>
<proteinExistence type="predicted"/>
<dbReference type="InterPro" id="IPR037401">
    <property type="entry name" value="SnoaL-like"/>
</dbReference>
<dbReference type="EMBL" id="JBIAHM010000008">
    <property type="protein sequence ID" value="MFE9601367.1"/>
    <property type="molecule type" value="Genomic_DNA"/>
</dbReference>
<accession>A0ABW6M5K7</accession>
<evidence type="ECO:0000313" key="2">
    <source>
        <dbReference type="EMBL" id="MFE9601367.1"/>
    </source>
</evidence>
<dbReference type="Proteomes" id="UP001601303">
    <property type="component" value="Unassembled WGS sequence"/>
</dbReference>
<dbReference type="Gene3D" id="3.10.450.50">
    <property type="match status" value="1"/>
</dbReference>
<organism evidence="2 3">
    <name type="scientific">Streptomyces hokutonensis</name>
    <dbReference type="NCBI Taxonomy" id="1306990"/>
    <lineage>
        <taxon>Bacteria</taxon>
        <taxon>Bacillati</taxon>
        <taxon>Actinomycetota</taxon>
        <taxon>Actinomycetes</taxon>
        <taxon>Kitasatosporales</taxon>
        <taxon>Streptomycetaceae</taxon>
        <taxon>Streptomyces</taxon>
    </lineage>
</organism>
<dbReference type="InterPro" id="IPR032710">
    <property type="entry name" value="NTF2-like_dom_sf"/>
</dbReference>
<dbReference type="SUPFAM" id="SSF54427">
    <property type="entry name" value="NTF2-like"/>
    <property type="match status" value="1"/>
</dbReference>
<evidence type="ECO:0000313" key="3">
    <source>
        <dbReference type="Proteomes" id="UP001601303"/>
    </source>
</evidence>
<dbReference type="Pfam" id="PF13577">
    <property type="entry name" value="SnoaL_4"/>
    <property type="match status" value="1"/>
</dbReference>